<dbReference type="Proteomes" id="UP000002640">
    <property type="component" value="Unassembled WGS sequence"/>
</dbReference>
<dbReference type="AlphaFoldDB" id="G4YYP6"/>
<dbReference type="PROSITE" id="PS50222">
    <property type="entry name" value="EF_HAND_2"/>
    <property type="match status" value="2"/>
</dbReference>
<dbReference type="GeneID" id="20653018"/>
<dbReference type="Pfam" id="PF13499">
    <property type="entry name" value="EF-hand_7"/>
    <property type="match status" value="1"/>
</dbReference>
<evidence type="ECO:0000256" key="1">
    <source>
        <dbReference type="ARBA" id="ARBA00022737"/>
    </source>
</evidence>
<evidence type="ECO:0000259" key="3">
    <source>
        <dbReference type="PROSITE" id="PS50222"/>
    </source>
</evidence>
<feature type="non-terminal residue" evidence="4">
    <location>
        <position position="299"/>
    </location>
</feature>
<dbReference type="PROSITE" id="PS00018">
    <property type="entry name" value="EF_HAND_1"/>
    <property type="match status" value="2"/>
</dbReference>
<feature type="domain" description="EF-hand" evidence="3">
    <location>
        <begin position="255"/>
        <end position="290"/>
    </location>
</feature>
<dbReference type="SUPFAM" id="SSF47473">
    <property type="entry name" value="EF-hand"/>
    <property type="match status" value="1"/>
</dbReference>
<dbReference type="SMART" id="SM00054">
    <property type="entry name" value="EFh"/>
    <property type="match status" value="2"/>
</dbReference>
<reference evidence="4 5" key="1">
    <citation type="journal article" date="2006" name="Science">
        <title>Phytophthora genome sequences uncover evolutionary origins and mechanisms of pathogenesis.</title>
        <authorList>
            <person name="Tyler B.M."/>
            <person name="Tripathy S."/>
            <person name="Zhang X."/>
            <person name="Dehal P."/>
            <person name="Jiang R.H."/>
            <person name="Aerts A."/>
            <person name="Arredondo F.D."/>
            <person name="Baxter L."/>
            <person name="Bensasson D."/>
            <person name="Beynon J.L."/>
            <person name="Chapman J."/>
            <person name="Damasceno C.M."/>
            <person name="Dorrance A.E."/>
            <person name="Dou D."/>
            <person name="Dickerman A.W."/>
            <person name="Dubchak I.L."/>
            <person name="Garbelotto M."/>
            <person name="Gijzen M."/>
            <person name="Gordon S.G."/>
            <person name="Govers F."/>
            <person name="Grunwald N.J."/>
            <person name="Huang W."/>
            <person name="Ivors K.L."/>
            <person name="Jones R.W."/>
            <person name="Kamoun S."/>
            <person name="Krampis K."/>
            <person name="Lamour K.H."/>
            <person name="Lee M.K."/>
            <person name="McDonald W.H."/>
            <person name="Medina M."/>
            <person name="Meijer H.J."/>
            <person name="Nordberg E.K."/>
            <person name="Maclean D.J."/>
            <person name="Ospina-Giraldo M.D."/>
            <person name="Morris P.F."/>
            <person name="Phuntumart V."/>
            <person name="Putnam N.H."/>
            <person name="Rash S."/>
            <person name="Rose J.K."/>
            <person name="Sakihama Y."/>
            <person name="Salamov A.A."/>
            <person name="Savidor A."/>
            <person name="Scheuring C.F."/>
            <person name="Smith B.M."/>
            <person name="Sobral B.W."/>
            <person name="Terry A."/>
            <person name="Torto-Alalibo T.A."/>
            <person name="Win J."/>
            <person name="Xu Z."/>
            <person name="Zhang H."/>
            <person name="Grigoriev I.V."/>
            <person name="Rokhsar D.S."/>
            <person name="Boore J.L."/>
        </authorList>
    </citation>
    <scope>NUCLEOTIDE SEQUENCE [LARGE SCALE GENOMIC DNA]</scope>
    <source>
        <strain evidence="4 5">P6497</strain>
    </source>
</reference>
<feature type="domain" description="EF-hand" evidence="3">
    <location>
        <begin position="223"/>
        <end position="254"/>
    </location>
</feature>
<dbReference type="CDD" id="cd00051">
    <property type="entry name" value="EFh"/>
    <property type="match status" value="1"/>
</dbReference>
<dbReference type="InterPro" id="IPR011992">
    <property type="entry name" value="EF-hand-dom_pair"/>
</dbReference>
<organism evidence="4 5">
    <name type="scientific">Phytophthora sojae (strain P6497)</name>
    <name type="common">Soybean stem and root rot agent</name>
    <name type="synonym">Phytophthora megasperma f. sp. glycines</name>
    <dbReference type="NCBI Taxonomy" id="1094619"/>
    <lineage>
        <taxon>Eukaryota</taxon>
        <taxon>Sar</taxon>
        <taxon>Stramenopiles</taxon>
        <taxon>Oomycota</taxon>
        <taxon>Peronosporomycetes</taxon>
        <taxon>Peronosporales</taxon>
        <taxon>Peronosporaceae</taxon>
        <taxon>Phytophthora</taxon>
    </lineage>
</organism>
<evidence type="ECO:0000313" key="4">
    <source>
        <dbReference type="EMBL" id="EGZ25724.1"/>
    </source>
</evidence>
<dbReference type="InterPro" id="IPR018247">
    <property type="entry name" value="EF_Hand_1_Ca_BS"/>
</dbReference>
<name>G4YYP6_PHYSP</name>
<accession>G4YYP6</accession>
<dbReference type="InterPro" id="IPR002048">
    <property type="entry name" value="EF_hand_dom"/>
</dbReference>
<dbReference type="InParanoid" id="G4YYP6"/>
<gene>
    <name evidence="4" type="ORF">PHYSODRAFT_453982</name>
</gene>
<dbReference type="SMR" id="G4YYP6"/>
<evidence type="ECO:0000256" key="2">
    <source>
        <dbReference type="ARBA" id="ARBA00022837"/>
    </source>
</evidence>
<dbReference type="RefSeq" id="XP_009521012.1">
    <property type="nucleotide sequence ID" value="XM_009522717.1"/>
</dbReference>
<keyword evidence="5" id="KW-1185">Reference proteome</keyword>
<dbReference type="OMA" id="ASSHWLQ"/>
<keyword evidence="1" id="KW-0677">Repeat</keyword>
<dbReference type="GO" id="GO:0005509">
    <property type="term" value="F:calcium ion binding"/>
    <property type="evidence" value="ECO:0007669"/>
    <property type="project" value="InterPro"/>
</dbReference>
<dbReference type="EMBL" id="JH159152">
    <property type="protein sequence ID" value="EGZ25724.1"/>
    <property type="molecule type" value="Genomic_DNA"/>
</dbReference>
<proteinExistence type="predicted"/>
<evidence type="ECO:0000313" key="5">
    <source>
        <dbReference type="Proteomes" id="UP000002640"/>
    </source>
</evidence>
<protein>
    <recommendedName>
        <fullName evidence="3">EF-hand domain-containing protein</fullName>
    </recommendedName>
</protein>
<sequence length="299" mass="34296">MAGQAQRRASSHWLQQFSKYEEAKRPGVIKADRFTRCLSRMGVELDKREHYETLAECFKTSRGSGGETDSDDNNRKESTTQLVDYVAFVDFACNVRDSEKLSEIADSLRESISKYDGKKQSSTSYNLAAGLEKLDRHKRGWITSTQFERALQREDQGPSFRLSATDISALVDRFEYEYEKQQLGIDYMQFAQWLQPLLHLDVKKVHERVKSLVEDAAEKEGWELEEIFKAMDDDKDGEIDAVELKEALLEMGLPLTDAQIRCLADEYDVDGDGKIQYSEFVSLFAPSEKKLTKKKRLNG</sequence>
<dbReference type="Gene3D" id="1.10.238.10">
    <property type="entry name" value="EF-hand"/>
    <property type="match status" value="2"/>
</dbReference>
<dbReference type="InterPro" id="IPR050145">
    <property type="entry name" value="Centrin_CML-like"/>
</dbReference>
<dbReference type="KEGG" id="psoj:PHYSODRAFT_453982"/>
<dbReference type="PANTHER" id="PTHR23050">
    <property type="entry name" value="CALCIUM BINDING PROTEIN"/>
    <property type="match status" value="1"/>
</dbReference>
<keyword evidence="2" id="KW-0106">Calcium</keyword>